<dbReference type="AlphaFoldDB" id="A0A8X7VPK7"/>
<organism evidence="1 2">
    <name type="scientific">Brassica carinata</name>
    <name type="common">Ethiopian mustard</name>
    <name type="synonym">Abyssinian cabbage</name>
    <dbReference type="NCBI Taxonomy" id="52824"/>
    <lineage>
        <taxon>Eukaryota</taxon>
        <taxon>Viridiplantae</taxon>
        <taxon>Streptophyta</taxon>
        <taxon>Embryophyta</taxon>
        <taxon>Tracheophyta</taxon>
        <taxon>Spermatophyta</taxon>
        <taxon>Magnoliopsida</taxon>
        <taxon>eudicotyledons</taxon>
        <taxon>Gunneridae</taxon>
        <taxon>Pentapetalae</taxon>
        <taxon>rosids</taxon>
        <taxon>malvids</taxon>
        <taxon>Brassicales</taxon>
        <taxon>Brassicaceae</taxon>
        <taxon>Brassiceae</taxon>
        <taxon>Brassica</taxon>
    </lineage>
</organism>
<sequence>MVIFAVSDVLQAERSTVWKSSMTVDFISGDNSMVEWQMQLSEKKREDDTECIEKHPFSEKLFLAATRKFEETLTLTRQTPYLGVPVDKTTRTRFQKATPTRSDSPRNSMKHTHSIFEHMAFLLTLTNYNLLKEKSRSPLGSATCSLSARYRVEMSIADETGEALFVCFDGVMTNLHDMEGL</sequence>
<dbReference type="Proteomes" id="UP000886595">
    <property type="component" value="Unassembled WGS sequence"/>
</dbReference>
<reference evidence="1 2" key="1">
    <citation type="submission" date="2020-02" db="EMBL/GenBank/DDBJ databases">
        <authorList>
            <person name="Ma Q."/>
            <person name="Huang Y."/>
            <person name="Song X."/>
            <person name="Pei D."/>
        </authorList>
    </citation>
    <scope>NUCLEOTIDE SEQUENCE [LARGE SCALE GENOMIC DNA]</scope>
    <source>
        <strain evidence="1">Sxm20200214</strain>
        <tissue evidence="1">Leaf</tissue>
    </source>
</reference>
<accession>A0A8X7VPK7</accession>
<evidence type="ECO:0000313" key="1">
    <source>
        <dbReference type="EMBL" id="KAG2315064.1"/>
    </source>
</evidence>
<proteinExistence type="predicted"/>
<evidence type="ECO:0000313" key="2">
    <source>
        <dbReference type="Proteomes" id="UP000886595"/>
    </source>
</evidence>
<comment type="caution">
    <text evidence="1">The sequence shown here is derived from an EMBL/GenBank/DDBJ whole genome shotgun (WGS) entry which is preliminary data.</text>
</comment>
<keyword evidence="2" id="KW-1185">Reference proteome</keyword>
<dbReference type="EMBL" id="JAAMPC010000004">
    <property type="protein sequence ID" value="KAG2315064.1"/>
    <property type="molecule type" value="Genomic_DNA"/>
</dbReference>
<gene>
    <name evidence="1" type="ORF">Bca52824_018186</name>
</gene>
<name>A0A8X7VPK7_BRACI</name>
<protein>
    <submittedName>
        <fullName evidence="1">Uncharacterized protein</fullName>
    </submittedName>
</protein>